<proteinExistence type="predicted"/>
<evidence type="ECO:0000313" key="2">
    <source>
        <dbReference type="EMBL" id="GAA0877543.1"/>
    </source>
</evidence>
<dbReference type="EMBL" id="BAAAFI010000002">
    <property type="protein sequence ID" value="GAA0877543.1"/>
    <property type="molecule type" value="Genomic_DNA"/>
</dbReference>
<comment type="caution">
    <text evidence="2">The sequence shown here is derived from an EMBL/GenBank/DDBJ whole genome shotgun (WGS) entry which is preliminary data.</text>
</comment>
<name>A0ABP3Y7M9_9BACT</name>
<protein>
    <submittedName>
        <fullName evidence="2">Uncharacterized protein</fullName>
    </submittedName>
</protein>
<sequence>MKKFLVPAIGFLVIYCLNSCTIEASKKKDGFTIEITSSDELVINGEKITDKKLDREIKKLIKDLEKEGLTKEEIKKSIDSGKISAKEAMEELQKELEEIKSLHKHHRKAD</sequence>
<keyword evidence="1" id="KW-0175">Coiled coil</keyword>
<feature type="coiled-coil region" evidence="1">
    <location>
        <begin position="82"/>
        <end position="109"/>
    </location>
</feature>
<gene>
    <name evidence="2" type="ORF">GCM10009119_05110</name>
</gene>
<accession>A0ABP3Y7M9</accession>
<dbReference type="Proteomes" id="UP001500469">
    <property type="component" value="Unassembled WGS sequence"/>
</dbReference>
<reference evidence="3" key="1">
    <citation type="journal article" date="2019" name="Int. J. Syst. Evol. Microbiol.">
        <title>The Global Catalogue of Microorganisms (GCM) 10K type strain sequencing project: providing services to taxonomists for standard genome sequencing and annotation.</title>
        <authorList>
            <consortium name="The Broad Institute Genomics Platform"/>
            <consortium name="The Broad Institute Genome Sequencing Center for Infectious Disease"/>
            <person name="Wu L."/>
            <person name="Ma J."/>
        </authorList>
    </citation>
    <scope>NUCLEOTIDE SEQUENCE [LARGE SCALE GENOMIC DNA]</scope>
    <source>
        <strain evidence="3">JCM 16112</strain>
    </source>
</reference>
<keyword evidence="3" id="KW-1185">Reference proteome</keyword>
<evidence type="ECO:0000256" key="1">
    <source>
        <dbReference type="SAM" id="Coils"/>
    </source>
</evidence>
<evidence type="ECO:0000313" key="3">
    <source>
        <dbReference type="Proteomes" id="UP001500469"/>
    </source>
</evidence>
<dbReference type="RefSeq" id="WP_343848239.1">
    <property type="nucleotide sequence ID" value="NZ_BAAAFI010000002.1"/>
</dbReference>
<organism evidence="2 3">
    <name type="scientific">Algoriphagus jejuensis</name>
    <dbReference type="NCBI Taxonomy" id="419934"/>
    <lineage>
        <taxon>Bacteria</taxon>
        <taxon>Pseudomonadati</taxon>
        <taxon>Bacteroidota</taxon>
        <taxon>Cytophagia</taxon>
        <taxon>Cytophagales</taxon>
        <taxon>Cyclobacteriaceae</taxon>
        <taxon>Algoriphagus</taxon>
    </lineage>
</organism>